<protein>
    <submittedName>
        <fullName evidence="1">Very-long-chain 3-oxoacyl-CoA reductase</fullName>
    </submittedName>
</protein>
<sequence length="138" mass="15444">MKVYSHLVPLQGKNIPVCLGSIALTRPYPLVSMAKVTKMLLMSWAGTSLCYNTWPEGVDIKKETDKTLQTLAQSGVRHDDIRQSNLVWNAERQRVMAIDLQQATIIFVAKRKSSPAVLDVHKRRKLLAGPSHIKAIVI</sequence>
<reference evidence="1" key="1">
    <citation type="journal article" date="2014" name="PLoS Genet.">
        <title>Signature Gene Expression Reveals Novel Clues to the Molecular Mechanisms of Dimorphic Transition in Penicillium marneffei.</title>
        <authorList>
            <person name="Yang E."/>
            <person name="Wang G."/>
            <person name="Cai J."/>
            <person name="Woo P.C."/>
            <person name="Lau S.K."/>
            <person name="Yuen K.-Y."/>
            <person name="Chow W.-N."/>
            <person name="Lin X."/>
        </authorList>
    </citation>
    <scope>NUCLEOTIDE SEQUENCE [LARGE SCALE GENOMIC DNA]</scope>
    <source>
        <strain evidence="1">PM1</strain>
    </source>
</reference>
<dbReference type="EMBL" id="JPOX01000003">
    <property type="protein sequence ID" value="KFX52060.1"/>
    <property type="molecule type" value="Genomic_DNA"/>
</dbReference>
<dbReference type="AlphaFoldDB" id="A0A093VIS5"/>
<name>A0A093VIS5_TALMA</name>
<organism evidence="1">
    <name type="scientific">Talaromyces marneffei PM1</name>
    <dbReference type="NCBI Taxonomy" id="1077442"/>
    <lineage>
        <taxon>Eukaryota</taxon>
        <taxon>Fungi</taxon>
        <taxon>Dikarya</taxon>
        <taxon>Ascomycota</taxon>
        <taxon>Pezizomycotina</taxon>
        <taxon>Eurotiomycetes</taxon>
        <taxon>Eurotiomycetidae</taxon>
        <taxon>Eurotiales</taxon>
        <taxon>Trichocomaceae</taxon>
        <taxon>Talaromyces</taxon>
        <taxon>Talaromyces sect. Talaromyces</taxon>
    </lineage>
</organism>
<accession>A0A093VIS5</accession>
<dbReference type="HOGENOM" id="CLU_1856639_0_0_1"/>
<evidence type="ECO:0000313" key="1">
    <source>
        <dbReference type="EMBL" id="KFX52060.1"/>
    </source>
</evidence>
<proteinExistence type="predicted"/>
<comment type="caution">
    <text evidence="1">The sequence shown here is derived from an EMBL/GenBank/DDBJ whole genome shotgun (WGS) entry which is preliminary data.</text>
</comment>
<dbReference type="SUPFAM" id="SSF56112">
    <property type="entry name" value="Protein kinase-like (PK-like)"/>
    <property type="match status" value="1"/>
</dbReference>
<dbReference type="InterPro" id="IPR011009">
    <property type="entry name" value="Kinase-like_dom_sf"/>
</dbReference>
<dbReference type="Gene3D" id="1.10.510.10">
    <property type="entry name" value="Transferase(Phosphotransferase) domain 1"/>
    <property type="match status" value="1"/>
</dbReference>
<gene>
    <name evidence="1" type="ORF">GQ26_0030300</name>
</gene>